<feature type="compositionally biased region" description="Basic and acidic residues" evidence="1">
    <location>
        <begin position="446"/>
        <end position="519"/>
    </location>
</feature>
<name>B4P2D2_DROYA</name>
<proteinExistence type="predicted"/>
<feature type="compositionally biased region" description="Gly residues" evidence="1">
    <location>
        <begin position="374"/>
        <end position="389"/>
    </location>
</feature>
<feature type="compositionally biased region" description="Basic and acidic residues" evidence="1">
    <location>
        <begin position="603"/>
        <end position="622"/>
    </location>
</feature>
<feature type="region of interest" description="Disordered" evidence="1">
    <location>
        <begin position="1"/>
        <end position="29"/>
    </location>
</feature>
<protein>
    <submittedName>
        <fullName evidence="2">Uncharacterized protein</fullName>
    </submittedName>
</protein>
<feature type="compositionally biased region" description="Basic and acidic residues" evidence="1">
    <location>
        <begin position="1"/>
        <end position="11"/>
    </location>
</feature>
<dbReference type="AlphaFoldDB" id="B4P2D2"/>
<accession>B4P2D2</accession>
<feature type="region of interest" description="Disordered" evidence="1">
    <location>
        <begin position="346"/>
        <end position="622"/>
    </location>
</feature>
<sequence length="753" mass="84127">MNNKRLIDSRHGSLNKQTAQTSDNGGSYSRFGSLNSDIIPTPYELMRQRNCKTEKVMKGERYPSIRPPVSKCSYEQSKNYLYESVDQGGCFDPNTKGQDALRIWKMSPHKSTLKFYGVADGHHLPEADKFNRTLTTSLKHASGSRRPAPKPPVPPVPTRPPHPAAPCQPYILNRKTLKEELQRMPIARQKLNPKEAFSMLFCDKRPDPMDPLGVEAATDKMVSLREALDMAKPEKPPKHGLRRKHWYCPSKCGEPENKCTAFEWAQYKLNPRPYDQAFLKWFLDQKVPLEREPHDYDELYKRFQGCFEVKPQPDPDCVAMTKCCPDMIKEAKDECGVEVGVGEGGGGGGGGGGVGGGGPGSGSGGGAHKEGGDKGGTGGKGQPGSGHGPESGSQQAKDKEKEKGQTSGDKENAEKDKGKDTAKDKDKNKEKDTDKDAGKDTGGNIQKEDKEKDKDKGKDKDKNMGKDKDKDTDKGKDTDAEKGKDKGKDKGKGKGKDKNEDEDQKQKHNPADPDQENSKKPTKPLKPPKQPKPPLESTTDTSTRNISSFDMRDSDEIPIRHEIVEAEEDETAKEAVEPKPKPPPTAKPPKKKPPGKKPPFYKPIEKPEKEKPEKVEEKEDKESCPPCPPVGCACTICDCLYGNKIPISTTMQSIMAEEKVREKREYLRRMRHREYMECTGEKSLVPQHKVDSISCDNCFCRNPKIAEYCECLAALHHLQRLLGKERHRIVNNELIFNLDDLRQRITKRMCKCL</sequence>
<evidence type="ECO:0000256" key="1">
    <source>
        <dbReference type="SAM" id="MobiDB-lite"/>
    </source>
</evidence>
<dbReference type="OrthoDB" id="7871858at2759"/>
<organism evidence="2 3">
    <name type="scientific">Drosophila yakuba</name>
    <name type="common">Fruit fly</name>
    <dbReference type="NCBI Taxonomy" id="7245"/>
    <lineage>
        <taxon>Eukaryota</taxon>
        <taxon>Metazoa</taxon>
        <taxon>Ecdysozoa</taxon>
        <taxon>Arthropoda</taxon>
        <taxon>Hexapoda</taxon>
        <taxon>Insecta</taxon>
        <taxon>Pterygota</taxon>
        <taxon>Neoptera</taxon>
        <taxon>Endopterygota</taxon>
        <taxon>Diptera</taxon>
        <taxon>Brachycera</taxon>
        <taxon>Muscomorpha</taxon>
        <taxon>Ephydroidea</taxon>
        <taxon>Drosophilidae</taxon>
        <taxon>Drosophila</taxon>
        <taxon>Sophophora</taxon>
    </lineage>
</organism>
<dbReference type="PhylomeDB" id="B4P2D2"/>
<feature type="region of interest" description="Disordered" evidence="1">
    <location>
        <begin position="138"/>
        <end position="168"/>
    </location>
</feature>
<reference evidence="2 3" key="2">
    <citation type="journal article" date="2007" name="PLoS Biol.">
        <title>Principles of genome evolution in the Drosophila melanogaster species group.</title>
        <authorList>
            <person name="Ranz J.M."/>
            <person name="Maurin D."/>
            <person name="Chan Y.S."/>
            <person name="von Grotthuss M."/>
            <person name="Hillier L.W."/>
            <person name="Roote J."/>
            <person name="Ashburner M."/>
            <person name="Bergman C.M."/>
        </authorList>
    </citation>
    <scope>NUCLEOTIDE SEQUENCE [LARGE SCALE GENOMIC DNA]</scope>
    <source>
        <strain evidence="3">Tai18E2 / Tucson 14021-0261.01</strain>
    </source>
</reference>
<feature type="compositionally biased region" description="Basic and acidic residues" evidence="1">
    <location>
        <begin position="396"/>
        <end position="439"/>
    </location>
</feature>
<feature type="compositionally biased region" description="Polar residues" evidence="1">
    <location>
        <begin position="12"/>
        <end position="29"/>
    </location>
</feature>
<evidence type="ECO:0000313" key="3">
    <source>
        <dbReference type="Proteomes" id="UP000002282"/>
    </source>
</evidence>
<dbReference type="HOGENOM" id="CLU_017142_0_0_1"/>
<keyword evidence="3" id="KW-1185">Reference proteome</keyword>
<dbReference type="eggNOG" id="ENOG502QV05">
    <property type="taxonomic scope" value="Eukaryota"/>
</dbReference>
<dbReference type="Proteomes" id="UP000002282">
    <property type="component" value="Chromosome 2L"/>
</dbReference>
<feature type="compositionally biased region" description="Gly residues" evidence="1">
    <location>
        <begin position="346"/>
        <end position="366"/>
    </location>
</feature>
<dbReference type="EMBL" id="CM000157">
    <property type="protein sequence ID" value="EDW87128.1"/>
    <property type="molecule type" value="Genomic_DNA"/>
</dbReference>
<feature type="compositionally biased region" description="Polar residues" evidence="1">
    <location>
        <begin position="536"/>
        <end position="548"/>
    </location>
</feature>
<dbReference type="OMA" id="ICDCLYG"/>
<feature type="compositionally biased region" description="Pro residues" evidence="1">
    <location>
        <begin position="149"/>
        <end position="166"/>
    </location>
</feature>
<feature type="compositionally biased region" description="Basic and acidic residues" evidence="1">
    <location>
        <begin position="550"/>
        <end position="564"/>
    </location>
</feature>
<reference evidence="2 3" key="1">
    <citation type="journal article" date="2007" name="Nature">
        <title>Evolution of genes and genomes on the Drosophila phylogeny.</title>
        <authorList>
            <consortium name="Drosophila 12 Genomes Consortium"/>
            <person name="Clark A.G."/>
            <person name="Eisen M.B."/>
            <person name="Smith D.R."/>
            <person name="Bergman C.M."/>
            <person name="Oliver B."/>
            <person name="Markow T.A."/>
            <person name="Kaufman T.C."/>
            <person name="Kellis M."/>
            <person name="Gelbart W."/>
            <person name="Iyer V.N."/>
            <person name="Pollard D.A."/>
            <person name="Sackton T.B."/>
            <person name="Larracuente A.M."/>
            <person name="Singh N.D."/>
            <person name="Abad J.P."/>
            <person name="Abt D.N."/>
            <person name="Adryan B."/>
            <person name="Aguade M."/>
            <person name="Akashi H."/>
            <person name="Anderson W.W."/>
            <person name="Aquadro C.F."/>
            <person name="Ardell D.H."/>
            <person name="Arguello R."/>
            <person name="Artieri C.G."/>
            <person name="Barbash D.A."/>
            <person name="Barker D."/>
            <person name="Barsanti P."/>
            <person name="Batterham P."/>
            <person name="Batzoglou S."/>
            <person name="Begun D."/>
            <person name="Bhutkar A."/>
            <person name="Blanco E."/>
            <person name="Bosak S.A."/>
            <person name="Bradley R.K."/>
            <person name="Brand A.D."/>
            <person name="Brent M.R."/>
            <person name="Brooks A.N."/>
            <person name="Brown R.H."/>
            <person name="Butlin R.K."/>
            <person name="Caggese C."/>
            <person name="Calvi B.R."/>
            <person name="Bernardo de Carvalho A."/>
            <person name="Caspi A."/>
            <person name="Castrezana S."/>
            <person name="Celniker S.E."/>
            <person name="Chang J.L."/>
            <person name="Chapple C."/>
            <person name="Chatterji S."/>
            <person name="Chinwalla A."/>
            <person name="Civetta A."/>
            <person name="Clifton S.W."/>
            <person name="Comeron J.M."/>
            <person name="Costello J.C."/>
            <person name="Coyne J.A."/>
            <person name="Daub J."/>
            <person name="David R.G."/>
            <person name="Delcher A.L."/>
            <person name="Delehaunty K."/>
            <person name="Do C.B."/>
            <person name="Ebling H."/>
            <person name="Edwards K."/>
            <person name="Eickbush T."/>
            <person name="Evans J.D."/>
            <person name="Filipski A."/>
            <person name="Findeiss S."/>
            <person name="Freyhult E."/>
            <person name="Fulton L."/>
            <person name="Fulton R."/>
            <person name="Garcia A.C."/>
            <person name="Gardiner A."/>
            <person name="Garfield D.A."/>
            <person name="Garvin B.E."/>
            <person name="Gibson G."/>
            <person name="Gilbert D."/>
            <person name="Gnerre S."/>
            <person name="Godfrey J."/>
            <person name="Good R."/>
            <person name="Gotea V."/>
            <person name="Gravely B."/>
            <person name="Greenberg A.J."/>
            <person name="Griffiths-Jones S."/>
            <person name="Gross S."/>
            <person name="Guigo R."/>
            <person name="Gustafson E.A."/>
            <person name="Haerty W."/>
            <person name="Hahn M.W."/>
            <person name="Halligan D.L."/>
            <person name="Halpern A.L."/>
            <person name="Halter G.M."/>
            <person name="Han M.V."/>
            <person name="Heger A."/>
            <person name="Hillier L."/>
            <person name="Hinrichs A.S."/>
            <person name="Holmes I."/>
            <person name="Hoskins R.A."/>
            <person name="Hubisz M.J."/>
            <person name="Hultmark D."/>
            <person name="Huntley M.A."/>
            <person name="Jaffe D.B."/>
            <person name="Jagadeeshan S."/>
            <person name="Jeck W.R."/>
            <person name="Johnson J."/>
            <person name="Jones C.D."/>
            <person name="Jordan W.C."/>
            <person name="Karpen G.H."/>
            <person name="Kataoka E."/>
            <person name="Keightley P.D."/>
            <person name="Kheradpour P."/>
            <person name="Kirkness E.F."/>
            <person name="Koerich L.B."/>
            <person name="Kristiansen K."/>
            <person name="Kudrna D."/>
            <person name="Kulathinal R.J."/>
            <person name="Kumar S."/>
            <person name="Kwok R."/>
            <person name="Lander E."/>
            <person name="Langley C.H."/>
            <person name="Lapoint R."/>
            <person name="Lazzaro B.P."/>
            <person name="Lee S.J."/>
            <person name="Levesque L."/>
            <person name="Li R."/>
            <person name="Lin C.F."/>
            <person name="Lin M.F."/>
            <person name="Lindblad-Toh K."/>
            <person name="Llopart A."/>
            <person name="Long M."/>
            <person name="Low L."/>
            <person name="Lozovsky E."/>
            <person name="Lu J."/>
            <person name="Luo M."/>
            <person name="Machado C.A."/>
            <person name="Makalowski W."/>
            <person name="Marzo M."/>
            <person name="Matsuda M."/>
            <person name="Matzkin L."/>
            <person name="McAllister B."/>
            <person name="McBride C.S."/>
            <person name="McKernan B."/>
            <person name="McKernan K."/>
            <person name="Mendez-Lago M."/>
            <person name="Minx P."/>
            <person name="Mollenhauer M.U."/>
            <person name="Montooth K."/>
            <person name="Mount S.M."/>
            <person name="Mu X."/>
            <person name="Myers E."/>
            <person name="Negre B."/>
            <person name="Newfeld S."/>
            <person name="Nielsen R."/>
            <person name="Noor M.A."/>
            <person name="O'Grady P."/>
            <person name="Pachter L."/>
            <person name="Papaceit M."/>
            <person name="Parisi M.J."/>
            <person name="Parisi M."/>
            <person name="Parts L."/>
            <person name="Pedersen J.S."/>
            <person name="Pesole G."/>
            <person name="Phillippy A.M."/>
            <person name="Ponting C.P."/>
            <person name="Pop M."/>
            <person name="Porcelli D."/>
            <person name="Powell J.R."/>
            <person name="Prohaska S."/>
            <person name="Pruitt K."/>
            <person name="Puig M."/>
            <person name="Quesneville H."/>
            <person name="Ram K.R."/>
            <person name="Rand D."/>
            <person name="Rasmussen M.D."/>
            <person name="Reed L.K."/>
            <person name="Reenan R."/>
            <person name="Reily A."/>
            <person name="Remington K.A."/>
            <person name="Rieger T.T."/>
            <person name="Ritchie M.G."/>
            <person name="Robin C."/>
            <person name="Rogers Y.H."/>
            <person name="Rohde C."/>
            <person name="Rozas J."/>
            <person name="Rubenfield M.J."/>
            <person name="Ruiz A."/>
            <person name="Russo S."/>
            <person name="Salzberg S.L."/>
            <person name="Sanchez-Gracia A."/>
            <person name="Saranga D.J."/>
            <person name="Sato H."/>
            <person name="Schaeffer S.W."/>
            <person name="Schatz M.C."/>
            <person name="Schlenke T."/>
            <person name="Schwartz R."/>
            <person name="Segarra C."/>
            <person name="Singh R.S."/>
            <person name="Sirot L."/>
            <person name="Sirota M."/>
            <person name="Sisneros N.B."/>
            <person name="Smith C.D."/>
            <person name="Smith T.F."/>
            <person name="Spieth J."/>
            <person name="Stage D.E."/>
            <person name="Stark A."/>
            <person name="Stephan W."/>
            <person name="Strausberg R.L."/>
            <person name="Strempel S."/>
            <person name="Sturgill D."/>
            <person name="Sutton G."/>
            <person name="Sutton G.G."/>
            <person name="Tao W."/>
            <person name="Teichmann S."/>
            <person name="Tobari Y.N."/>
            <person name="Tomimura Y."/>
            <person name="Tsolas J.M."/>
            <person name="Valente V.L."/>
            <person name="Venter E."/>
            <person name="Venter J.C."/>
            <person name="Vicario S."/>
            <person name="Vieira F.G."/>
            <person name="Vilella A.J."/>
            <person name="Villasante A."/>
            <person name="Walenz B."/>
            <person name="Wang J."/>
            <person name="Wasserman M."/>
            <person name="Watts T."/>
            <person name="Wilson D."/>
            <person name="Wilson R.K."/>
            <person name="Wing R.A."/>
            <person name="Wolfner M.F."/>
            <person name="Wong A."/>
            <person name="Wong G.K."/>
            <person name="Wu C.I."/>
            <person name="Wu G."/>
            <person name="Yamamoto D."/>
            <person name="Yang H.P."/>
            <person name="Yang S.P."/>
            <person name="Yorke J.A."/>
            <person name="Yoshida K."/>
            <person name="Zdobnov E."/>
            <person name="Zhang P."/>
            <person name="Zhang Y."/>
            <person name="Zimin A.V."/>
            <person name="Baldwin J."/>
            <person name="Abdouelleil A."/>
            <person name="Abdulkadir J."/>
            <person name="Abebe A."/>
            <person name="Abera B."/>
            <person name="Abreu J."/>
            <person name="Acer S.C."/>
            <person name="Aftuck L."/>
            <person name="Alexander A."/>
            <person name="An P."/>
            <person name="Anderson E."/>
            <person name="Anderson S."/>
            <person name="Arachi H."/>
            <person name="Azer M."/>
            <person name="Bachantsang P."/>
            <person name="Barry A."/>
            <person name="Bayul T."/>
            <person name="Berlin A."/>
            <person name="Bessette D."/>
            <person name="Bloom T."/>
            <person name="Blye J."/>
            <person name="Boguslavskiy L."/>
            <person name="Bonnet C."/>
            <person name="Boukhgalter B."/>
            <person name="Bourzgui I."/>
            <person name="Brown A."/>
            <person name="Cahill P."/>
            <person name="Channer S."/>
            <person name="Cheshatsang Y."/>
            <person name="Chuda L."/>
            <person name="Citroen M."/>
            <person name="Collymore A."/>
            <person name="Cooke P."/>
            <person name="Costello M."/>
            <person name="D'Aco K."/>
            <person name="Daza R."/>
            <person name="De Haan G."/>
            <person name="DeGray S."/>
            <person name="DeMaso C."/>
            <person name="Dhargay N."/>
            <person name="Dooley K."/>
            <person name="Dooley E."/>
            <person name="Doricent M."/>
            <person name="Dorje P."/>
            <person name="Dorjee K."/>
            <person name="Dupes A."/>
            <person name="Elong R."/>
            <person name="Falk J."/>
            <person name="Farina A."/>
            <person name="Faro S."/>
            <person name="Ferguson D."/>
            <person name="Fisher S."/>
            <person name="Foley C.D."/>
            <person name="Franke A."/>
            <person name="Friedrich D."/>
            <person name="Gadbois L."/>
            <person name="Gearin G."/>
            <person name="Gearin C.R."/>
            <person name="Giannoukos G."/>
            <person name="Goode T."/>
            <person name="Graham J."/>
            <person name="Grandbois E."/>
            <person name="Grewal S."/>
            <person name="Gyaltsen K."/>
            <person name="Hafez N."/>
            <person name="Hagos B."/>
            <person name="Hall J."/>
            <person name="Henson C."/>
            <person name="Hollinger A."/>
            <person name="Honan T."/>
            <person name="Huard M.D."/>
            <person name="Hughes L."/>
            <person name="Hurhula B."/>
            <person name="Husby M.E."/>
            <person name="Kamat A."/>
            <person name="Kanga B."/>
            <person name="Kashin S."/>
            <person name="Khazanovich D."/>
            <person name="Kisner P."/>
            <person name="Lance K."/>
            <person name="Lara M."/>
            <person name="Lee W."/>
            <person name="Lennon N."/>
            <person name="Letendre F."/>
            <person name="LeVine R."/>
            <person name="Lipovsky A."/>
            <person name="Liu X."/>
            <person name="Liu J."/>
            <person name="Liu S."/>
            <person name="Lokyitsang T."/>
            <person name="Lokyitsang Y."/>
            <person name="Lubonja R."/>
            <person name="Lui A."/>
            <person name="MacDonald P."/>
            <person name="Magnisalis V."/>
            <person name="Maru K."/>
            <person name="Matthews C."/>
            <person name="McCusker W."/>
            <person name="McDonough S."/>
            <person name="Mehta T."/>
            <person name="Meldrim J."/>
            <person name="Meneus L."/>
            <person name="Mihai O."/>
            <person name="Mihalev A."/>
            <person name="Mihova T."/>
            <person name="Mittelman R."/>
            <person name="Mlenga V."/>
            <person name="Montmayeur A."/>
            <person name="Mulrain L."/>
            <person name="Navidi A."/>
            <person name="Naylor J."/>
            <person name="Negash T."/>
            <person name="Nguyen T."/>
            <person name="Nguyen N."/>
            <person name="Nicol R."/>
            <person name="Norbu C."/>
            <person name="Norbu N."/>
            <person name="Novod N."/>
            <person name="O'Neill B."/>
            <person name="Osman S."/>
            <person name="Markiewicz E."/>
            <person name="Oyono O.L."/>
            <person name="Patti C."/>
            <person name="Phunkhang P."/>
            <person name="Pierre F."/>
            <person name="Priest M."/>
            <person name="Raghuraman S."/>
            <person name="Rege F."/>
            <person name="Reyes R."/>
            <person name="Rise C."/>
            <person name="Rogov P."/>
            <person name="Ross K."/>
            <person name="Ryan E."/>
            <person name="Settipalli S."/>
            <person name="Shea T."/>
            <person name="Sherpa N."/>
            <person name="Shi L."/>
            <person name="Shih D."/>
            <person name="Sparrow T."/>
            <person name="Spaulding J."/>
            <person name="Stalker J."/>
            <person name="Stange-Thomann N."/>
            <person name="Stavropoulos S."/>
            <person name="Stone C."/>
            <person name="Strader C."/>
            <person name="Tesfaye S."/>
            <person name="Thomson T."/>
            <person name="Thoulutsang Y."/>
            <person name="Thoulutsang D."/>
            <person name="Topham K."/>
            <person name="Topping I."/>
            <person name="Tsamla T."/>
            <person name="Vassiliev H."/>
            <person name="Vo A."/>
            <person name="Wangchuk T."/>
            <person name="Wangdi T."/>
            <person name="Weiand M."/>
            <person name="Wilkinson J."/>
            <person name="Wilson A."/>
            <person name="Yadav S."/>
            <person name="Young G."/>
            <person name="Yu Q."/>
            <person name="Zembek L."/>
            <person name="Zhong D."/>
            <person name="Zimmer A."/>
            <person name="Zwirko Z."/>
            <person name="Jaffe D.B."/>
            <person name="Alvarez P."/>
            <person name="Brockman W."/>
            <person name="Butler J."/>
            <person name="Chin C."/>
            <person name="Gnerre S."/>
            <person name="Grabherr M."/>
            <person name="Kleber M."/>
            <person name="Mauceli E."/>
            <person name="MacCallum I."/>
        </authorList>
    </citation>
    <scope>NUCLEOTIDE SEQUENCE [LARGE SCALE GENOMIC DNA]</scope>
    <source>
        <strain evidence="3">Tai18E2 / Tucson 14021-0261.01</strain>
    </source>
</reference>
<gene>
    <name evidence="2" type="primary">Dyak\GE16184</name>
    <name evidence="2" type="synonym">dyak_GLEANR_1763</name>
    <name evidence="2" type="synonym">GE16184</name>
    <name evidence="2" type="ORF">Dyak_GE16184</name>
</gene>
<dbReference type="KEGG" id="dya:Dyak_GE16184"/>
<evidence type="ECO:0000313" key="2">
    <source>
        <dbReference type="EMBL" id="EDW87128.1"/>
    </source>
</evidence>
<feature type="compositionally biased region" description="Pro residues" evidence="1">
    <location>
        <begin position="524"/>
        <end position="534"/>
    </location>
</feature>